<feature type="region of interest" description="Disordered" evidence="1">
    <location>
        <begin position="64"/>
        <end position="85"/>
    </location>
</feature>
<proteinExistence type="predicted"/>
<accession>A0AAV4TNM2</accession>
<protein>
    <submittedName>
        <fullName evidence="2">Uncharacterized protein</fullName>
    </submittedName>
</protein>
<dbReference type="Proteomes" id="UP001054837">
    <property type="component" value="Unassembled WGS sequence"/>
</dbReference>
<evidence type="ECO:0000313" key="2">
    <source>
        <dbReference type="EMBL" id="GIY48045.1"/>
    </source>
</evidence>
<comment type="caution">
    <text evidence="2">The sequence shown here is derived from an EMBL/GenBank/DDBJ whole genome shotgun (WGS) entry which is preliminary data.</text>
</comment>
<reference evidence="2 3" key="1">
    <citation type="submission" date="2021-06" db="EMBL/GenBank/DDBJ databases">
        <title>Caerostris darwini draft genome.</title>
        <authorList>
            <person name="Kono N."/>
            <person name="Arakawa K."/>
        </authorList>
    </citation>
    <scope>NUCLEOTIDE SEQUENCE [LARGE SCALE GENOMIC DNA]</scope>
</reference>
<name>A0AAV4TNM2_9ARAC</name>
<organism evidence="2 3">
    <name type="scientific">Caerostris darwini</name>
    <dbReference type="NCBI Taxonomy" id="1538125"/>
    <lineage>
        <taxon>Eukaryota</taxon>
        <taxon>Metazoa</taxon>
        <taxon>Ecdysozoa</taxon>
        <taxon>Arthropoda</taxon>
        <taxon>Chelicerata</taxon>
        <taxon>Arachnida</taxon>
        <taxon>Araneae</taxon>
        <taxon>Araneomorphae</taxon>
        <taxon>Entelegynae</taxon>
        <taxon>Araneoidea</taxon>
        <taxon>Araneidae</taxon>
        <taxon>Caerostris</taxon>
    </lineage>
</organism>
<evidence type="ECO:0000256" key="1">
    <source>
        <dbReference type="SAM" id="MobiDB-lite"/>
    </source>
</evidence>
<dbReference type="EMBL" id="BPLQ01010059">
    <property type="protein sequence ID" value="GIY48045.1"/>
    <property type="molecule type" value="Genomic_DNA"/>
</dbReference>
<sequence length="85" mass="9469">MVPSEIPGYLYFNNDVSTIRNASPVFPHPSTERCWMVKALSPAQSAIFLNEENIWTLKAVDLAPRPSGQGDSRDDRPISVPCRLP</sequence>
<keyword evidence="3" id="KW-1185">Reference proteome</keyword>
<evidence type="ECO:0000313" key="3">
    <source>
        <dbReference type="Proteomes" id="UP001054837"/>
    </source>
</evidence>
<gene>
    <name evidence="2" type="ORF">CDAR_499081</name>
</gene>
<dbReference type="AlphaFoldDB" id="A0AAV4TNM2"/>